<reference evidence="1" key="1">
    <citation type="submission" date="2021-02" db="EMBL/GenBank/DDBJ databases">
        <authorList>
            <consortium name="DOE Joint Genome Institute"/>
            <person name="Ahrendt S."/>
            <person name="Looney B.P."/>
            <person name="Miyauchi S."/>
            <person name="Morin E."/>
            <person name="Drula E."/>
            <person name="Courty P.E."/>
            <person name="Chicoki N."/>
            <person name="Fauchery L."/>
            <person name="Kohler A."/>
            <person name="Kuo A."/>
            <person name="Labutti K."/>
            <person name="Pangilinan J."/>
            <person name="Lipzen A."/>
            <person name="Riley R."/>
            <person name="Andreopoulos W."/>
            <person name="He G."/>
            <person name="Johnson J."/>
            <person name="Barry K.W."/>
            <person name="Grigoriev I.V."/>
            <person name="Nagy L."/>
            <person name="Hibbett D."/>
            <person name="Henrissat B."/>
            <person name="Matheny P.B."/>
            <person name="Labbe J."/>
            <person name="Martin F."/>
        </authorList>
    </citation>
    <scope>NUCLEOTIDE SEQUENCE</scope>
    <source>
        <strain evidence="1">EC-137</strain>
    </source>
</reference>
<evidence type="ECO:0000313" key="1">
    <source>
        <dbReference type="EMBL" id="KAI0028111.1"/>
    </source>
</evidence>
<accession>A0ACB8Q947</accession>
<protein>
    <submittedName>
        <fullName evidence="1">Uncharacterized protein</fullName>
    </submittedName>
</protein>
<gene>
    <name evidence="1" type="ORF">K488DRAFT_90098</name>
</gene>
<organism evidence="1 2">
    <name type="scientific">Vararia minispora EC-137</name>
    <dbReference type="NCBI Taxonomy" id="1314806"/>
    <lineage>
        <taxon>Eukaryota</taxon>
        <taxon>Fungi</taxon>
        <taxon>Dikarya</taxon>
        <taxon>Basidiomycota</taxon>
        <taxon>Agaricomycotina</taxon>
        <taxon>Agaricomycetes</taxon>
        <taxon>Russulales</taxon>
        <taxon>Lachnocladiaceae</taxon>
        <taxon>Vararia</taxon>
    </lineage>
</organism>
<proteinExistence type="predicted"/>
<reference evidence="1" key="2">
    <citation type="journal article" date="2022" name="New Phytol.">
        <title>Evolutionary transition to the ectomycorrhizal habit in the genomes of a hyperdiverse lineage of mushroom-forming fungi.</title>
        <authorList>
            <person name="Looney B."/>
            <person name="Miyauchi S."/>
            <person name="Morin E."/>
            <person name="Drula E."/>
            <person name="Courty P.E."/>
            <person name="Kohler A."/>
            <person name="Kuo A."/>
            <person name="LaButti K."/>
            <person name="Pangilinan J."/>
            <person name="Lipzen A."/>
            <person name="Riley R."/>
            <person name="Andreopoulos W."/>
            <person name="He G."/>
            <person name="Johnson J."/>
            <person name="Nolan M."/>
            <person name="Tritt A."/>
            <person name="Barry K.W."/>
            <person name="Grigoriev I.V."/>
            <person name="Nagy L.G."/>
            <person name="Hibbett D."/>
            <person name="Henrissat B."/>
            <person name="Matheny P.B."/>
            <person name="Labbe J."/>
            <person name="Martin F.M."/>
        </authorList>
    </citation>
    <scope>NUCLEOTIDE SEQUENCE</scope>
    <source>
        <strain evidence="1">EC-137</strain>
    </source>
</reference>
<comment type="caution">
    <text evidence="1">The sequence shown here is derived from an EMBL/GenBank/DDBJ whole genome shotgun (WGS) entry which is preliminary data.</text>
</comment>
<dbReference type="Proteomes" id="UP000814128">
    <property type="component" value="Unassembled WGS sequence"/>
</dbReference>
<dbReference type="EMBL" id="MU273792">
    <property type="protein sequence ID" value="KAI0028111.1"/>
    <property type="molecule type" value="Genomic_DNA"/>
</dbReference>
<name>A0ACB8Q947_9AGAM</name>
<keyword evidence="2" id="KW-1185">Reference proteome</keyword>
<sequence>MRKIMISQGGIASDIRVTNDHWDVDFALHLLERSFHAPLHLTLLLDNAARNRYTIMEAEAFIETAIRDHRARIRSLVVGRSGIRTDITDQLLRAHLPDLHHLCIGPDLTKCPSLDLDDLSEVTPVLTTLSIASSVRLTPTASEAGPIFLNVTSIQLSGSPSLFDTTVVSWNFMTIVGRLPALKELVLSDYFPESPPPVALQPVILPADMDKLEYRSSKPAYCIMVIDSLLSTDEARTKIAIIINSEHDVVELRLVPDITPSTPGTYYVRASRIHDSLVHLVAGIPLHTMRDMQVCSDQPMEILWRYVSLSRTLVKLSVEGRTAHGFLKVFAQDARKFPALRHVCIASWRSADDEPTNYDDVATSLHTVLVRRLSTGMPALDTIDVPWSRRVN</sequence>
<evidence type="ECO:0000313" key="2">
    <source>
        <dbReference type="Proteomes" id="UP000814128"/>
    </source>
</evidence>